<dbReference type="Gene3D" id="3.40.190.80">
    <property type="match status" value="1"/>
</dbReference>
<dbReference type="PROSITE" id="PS00630">
    <property type="entry name" value="IMP_2"/>
    <property type="match status" value="1"/>
</dbReference>
<accession>A0A7R9KV55</accession>
<dbReference type="AlphaFoldDB" id="A0A7R9KV55"/>
<keyword evidence="7 8" id="KW-0460">Magnesium</keyword>
<dbReference type="InterPro" id="IPR000760">
    <property type="entry name" value="Inositol_monophosphatase-like"/>
</dbReference>
<dbReference type="FunFam" id="3.40.190.80:FF:000002">
    <property type="entry name" value="Inositol-1-monophosphatase"/>
    <property type="match status" value="1"/>
</dbReference>
<dbReference type="PANTHER" id="PTHR20854:SF4">
    <property type="entry name" value="INOSITOL-1-MONOPHOSPHATASE-RELATED"/>
    <property type="match status" value="1"/>
</dbReference>
<evidence type="ECO:0000256" key="1">
    <source>
        <dbReference type="ARBA" id="ARBA00001033"/>
    </source>
</evidence>
<dbReference type="EMBL" id="CAJPIZ010007371">
    <property type="protein sequence ID" value="CAG2110272.1"/>
    <property type="molecule type" value="Genomic_DNA"/>
</dbReference>
<dbReference type="CDD" id="cd01639">
    <property type="entry name" value="IMPase"/>
    <property type="match status" value="1"/>
</dbReference>
<feature type="binding site" evidence="8">
    <location>
        <position position="72"/>
    </location>
    <ligand>
        <name>Mg(2+)</name>
        <dbReference type="ChEBI" id="CHEBI:18420"/>
        <label>1</label>
        <note>catalytic</note>
    </ligand>
</feature>
<dbReference type="InterPro" id="IPR020552">
    <property type="entry name" value="Inositol_monoPase_Li-sen"/>
</dbReference>
<dbReference type="GO" id="GO:0046854">
    <property type="term" value="P:phosphatidylinositol phosphate biosynthetic process"/>
    <property type="evidence" value="ECO:0007669"/>
    <property type="project" value="InterPro"/>
</dbReference>
<dbReference type="Gene3D" id="3.30.540.10">
    <property type="entry name" value="Fructose-1,6-Bisphosphatase, subunit A, domain 1"/>
    <property type="match status" value="1"/>
</dbReference>
<dbReference type="InterPro" id="IPR020550">
    <property type="entry name" value="Inositol_monophosphatase_CS"/>
</dbReference>
<dbReference type="Proteomes" id="UP000759131">
    <property type="component" value="Unassembled WGS sequence"/>
</dbReference>
<dbReference type="GO" id="GO:0006021">
    <property type="term" value="P:inositol biosynthetic process"/>
    <property type="evidence" value="ECO:0007669"/>
    <property type="project" value="UniProtKB-UniPathway"/>
</dbReference>
<evidence type="ECO:0000256" key="6">
    <source>
        <dbReference type="ARBA" id="ARBA00022801"/>
    </source>
</evidence>
<organism evidence="10">
    <name type="scientific">Medioppia subpectinata</name>
    <dbReference type="NCBI Taxonomy" id="1979941"/>
    <lineage>
        <taxon>Eukaryota</taxon>
        <taxon>Metazoa</taxon>
        <taxon>Ecdysozoa</taxon>
        <taxon>Arthropoda</taxon>
        <taxon>Chelicerata</taxon>
        <taxon>Arachnida</taxon>
        <taxon>Acari</taxon>
        <taxon>Acariformes</taxon>
        <taxon>Sarcoptiformes</taxon>
        <taxon>Oribatida</taxon>
        <taxon>Brachypylina</taxon>
        <taxon>Oppioidea</taxon>
        <taxon>Oppiidae</taxon>
        <taxon>Medioppia</taxon>
    </lineage>
</organism>
<comment type="cofactor">
    <cofactor evidence="2 8 9">
        <name>Mg(2+)</name>
        <dbReference type="ChEBI" id="CHEBI:18420"/>
    </cofactor>
</comment>
<dbReference type="GO" id="GO:0008934">
    <property type="term" value="F:inositol monophosphate 1-phosphatase activity"/>
    <property type="evidence" value="ECO:0007669"/>
    <property type="project" value="InterPro"/>
</dbReference>
<feature type="binding site" evidence="8">
    <location>
        <position position="94"/>
    </location>
    <ligand>
        <name>Mg(2+)</name>
        <dbReference type="ChEBI" id="CHEBI:18420"/>
        <label>1</label>
        <note>catalytic</note>
    </ligand>
</feature>
<feature type="binding site" evidence="8">
    <location>
        <position position="226"/>
    </location>
    <ligand>
        <name>Mg(2+)</name>
        <dbReference type="ChEBI" id="CHEBI:18420"/>
        <label>1</label>
        <note>catalytic</note>
    </ligand>
</feature>
<dbReference type="EMBL" id="OC861946">
    <property type="protein sequence ID" value="CAD7629842.1"/>
    <property type="molecule type" value="Genomic_DNA"/>
</dbReference>
<dbReference type="GO" id="GO:0046872">
    <property type="term" value="F:metal ion binding"/>
    <property type="evidence" value="ECO:0007669"/>
    <property type="project" value="UniProtKB-KW"/>
</dbReference>
<evidence type="ECO:0000256" key="5">
    <source>
        <dbReference type="ARBA" id="ARBA00022723"/>
    </source>
</evidence>
<evidence type="ECO:0000256" key="7">
    <source>
        <dbReference type="ARBA" id="ARBA00022842"/>
    </source>
</evidence>
<dbReference type="EC" id="3.1.3.25" evidence="9"/>
<dbReference type="PRINTS" id="PR00378">
    <property type="entry name" value="LIIMPHPHTASE"/>
</dbReference>
<name>A0A7R9KV55_9ACAR</name>
<dbReference type="SUPFAM" id="SSF56655">
    <property type="entry name" value="Carbohydrate phosphatase"/>
    <property type="match status" value="1"/>
</dbReference>
<comment type="catalytic activity">
    <reaction evidence="1 9">
        <text>a myo-inositol phosphate + H2O = myo-inositol + phosphate</text>
        <dbReference type="Rhea" id="RHEA:24056"/>
        <dbReference type="ChEBI" id="CHEBI:15377"/>
        <dbReference type="ChEBI" id="CHEBI:17268"/>
        <dbReference type="ChEBI" id="CHEBI:43474"/>
        <dbReference type="ChEBI" id="CHEBI:84139"/>
        <dbReference type="EC" id="3.1.3.25"/>
    </reaction>
</comment>
<evidence type="ECO:0000256" key="8">
    <source>
        <dbReference type="PIRSR" id="PIRSR600760-2"/>
    </source>
</evidence>
<dbReference type="OrthoDB" id="10254945at2759"/>
<feature type="binding site" evidence="8">
    <location>
        <position position="97"/>
    </location>
    <ligand>
        <name>Mg(2+)</name>
        <dbReference type="ChEBI" id="CHEBI:18420"/>
        <label>1</label>
        <note>catalytic</note>
    </ligand>
</feature>
<comment type="similarity">
    <text evidence="4 9">Belongs to the inositol monophosphatase superfamily.</text>
</comment>
<dbReference type="GO" id="GO:0007165">
    <property type="term" value="P:signal transduction"/>
    <property type="evidence" value="ECO:0007669"/>
    <property type="project" value="TreeGrafter"/>
</dbReference>
<evidence type="ECO:0000256" key="9">
    <source>
        <dbReference type="RuleBase" id="RU364068"/>
    </source>
</evidence>
<keyword evidence="5 8" id="KW-0479">Metal-binding</keyword>
<comment type="pathway">
    <text evidence="3 9">Polyol metabolism; myo-inositol biosynthesis; myo-inositol from D-glucose 6-phosphate: step 2/2.</text>
</comment>
<dbReference type="PANTHER" id="PTHR20854">
    <property type="entry name" value="INOSITOL MONOPHOSPHATASE"/>
    <property type="match status" value="1"/>
</dbReference>
<keyword evidence="11" id="KW-1185">Reference proteome</keyword>
<proteinExistence type="inferred from homology"/>
<dbReference type="InterPro" id="IPR020583">
    <property type="entry name" value="Inositol_monoP_metal-BS"/>
</dbReference>
<dbReference type="UniPathway" id="UPA00823">
    <property type="reaction ID" value="UER00788"/>
</dbReference>
<dbReference type="PROSITE" id="PS00629">
    <property type="entry name" value="IMP_1"/>
    <property type="match status" value="1"/>
</dbReference>
<dbReference type="Pfam" id="PF00459">
    <property type="entry name" value="Inositol_P"/>
    <property type="match status" value="1"/>
</dbReference>
<evidence type="ECO:0000256" key="3">
    <source>
        <dbReference type="ARBA" id="ARBA00005152"/>
    </source>
</evidence>
<gene>
    <name evidence="10" type="ORF">OSB1V03_LOCUS10257</name>
</gene>
<feature type="binding site" evidence="8">
    <location>
        <position position="96"/>
    </location>
    <ligand>
        <name>Mg(2+)</name>
        <dbReference type="ChEBI" id="CHEBI:18420"/>
        <label>1</label>
        <note>catalytic</note>
    </ligand>
</feature>
<evidence type="ECO:0000256" key="2">
    <source>
        <dbReference type="ARBA" id="ARBA00001946"/>
    </source>
</evidence>
<sequence length="281" mass="30387">MNPEQLLECERVAIEVAIGAGALMRSARSGGRLVVSTKANNTDLVTETDKQVERYVFDSIRRHFPDHRFIGEESRYEGTGSEKGLTSHPTWIIDPIDGTMNFVHNNPHTCVSIALTVGGQPVVGVVYGPFVDQLYAARTGAGARCNGQPISVRKNCRKLCDALVISEPGIGGCRDADARRADMANINAVVWLSHGFRCLGSAALNLCYVAEGAVDALWHFGIHVWDYAAAGLIVTEAGGVLLDTEGGPVDWCRRRVIAASTPELGQELSAALVEHLDYERD</sequence>
<evidence type="ECO:0000313" key="11">
    <source>
        <dbReference type="Proteomes" id="UP000759131"/>
    </source>
</evidence>
<evidence type="ECO:0000256" key="4">
    <source>
        <dbReference type="ARBA" id="ARBA00009759"/>
    </source>
</evidence>
<evidence type="ECO:0000313" key="10">
    <source>
        <dbReference type="EMBL" id="CAD7629842.1"/>
    </source>
</evidence>
<keyword evidence="6 9" id="KW-0378">Hydrolase</keyword>
<dbReference type="InterPro" id="IPR033942">
    <property type="entry name" value="IMPase"/>
</dbReference>
<dbReference type="FunFam" id="3.30.540.10:FF:000004">
    <property type="entry name" value="Inositol-1-monophosphatase"/>
    <property type="match status" value="1"/>
</dbReference>
<dbReference type="PRINTS" id="PR00377">
    <property type="entry name" value="IMPHPHTASES"/>
</dbReference>
<protein>
    <recommendedName>
        <fullName evidence="9">Inositol-1-monophosphatase</fullName>
        <ecNumber evidence="9">3.1.3.25</ecNumber>
    </recommendedName>
</protein>
<reference evidence="10" key="1">
    <citation type="submission" date="2020-11" db="EMBL/GenBank/DDBJ databases">
        <authorList>
            <person name="Tran Van P."/>
        </authorList>
    </citation>
    <scope>NUCLEOTIDE SEQUENCE</scope>
</reference>